<dbReference type="PANTHER" id="PTHR34883">
    <property type="entry name" value="SERINE-RICH PROTEIN, PUTATIVE-RELATED-RELATED"/>
    <property type="match status" value="1"/>
</dbReference>
<evidence type="ECO:0000313" key="2">
    <source>
        <dbReference type="EMBL" id="KAF7344733.1"/>
    </source>
</evidence>
<evidence type="ECO:0008006" key="4">
    <source>
        <dbReference type="Google" id="ProtNLM"/>
    </source>
</evidence>
<feature type="transmembrane region" description="Helical" evidence="1">
    <location>
        <begin position="20"/>
        <end position="41"/>
    </location>
</feature>
<organism evidence="2 3">
    <name type="scientific">Mycena venus</name>
    <dbReference type="NCBI Taxonomy" id="2733690"/>
    <lineage>
        <taxon>Eukaryota</taxon>
        <taxon>Fungi</taxon>
        <taxon>Dikarya</taxon>
        <taxon>Basidiomycota</taxon>
        <taxon>Agaricomycotina</taxon>
        <taxon>Agaricomycetes</taxon>
        <taxon>Agaricomycetidae</taxon>
        <taxon>Agaricales</taxon>
        <taxon>Marasmiineae</taxon>
        <taxon>Mycenaceae</taxon>
        <taxon>Mycena</taxon>
    </lineage>
</organism>
<dbReference type="SUPFAM" id="SSF49503">
    <property type="entry name" value="Cupredoxins"/>
    <property type="match status" value="1"/>
</dbReference>
<sequence>MLPVVMQAWSPSHRIPACRAVTRYMCLSVALFATSPTSFCLGIQEQSSTFTLFALWTSFGFHFLMRFSLALAGLAAVCSVHADNILIQVGANDTLTFSPSNITAKVGDTIAFQFQSKNHSVTQSSFTSPCVKSGVVDSGFQLATPGSGQLPEYSFNVTDLNPLWFFCAQTNPANHCNAGMVFSVNADETSPKTFAAFQALAEGKSGAASSTSAAGAAAKTGAGIRVNTNFLTVLVSLGIAVHLLW</sequence>
<dbReference type="PANTHER" id="PTHR34883:SF15">
    <property type="entry name" value="EXTRACELLULAR SERINE-RICH PROTEIN"/>
    <property type="match status" value="1"/>
</dbReference>
<dbReference type="EMBL" id="JACAZI010000014">
    <property type="protein sequence ID" value="KAF7344733.1"/>
    <property type="molecule type" value="Genomic_DNA"/>
</dbReference>
<proteinExistence type="predicted"/>
<accession>A0A8H6XN10</accession>
<dbReference type="InterPro" id="IPR008972">
    <property type="entry name" value="Cupredoxin"/>
</dbReference>
<keyword evidence="1" id="KW-0472">Membrane</keyword>
<dbReference type="AlphaFoldDB" id="A0A8H6XN10"/>
<feature type="transmembrane region" description="Helical" evidence="1">
    <location>
        <begin position="53"/>
        <end position="77"/>
    </location>
</feature>
<protein>
    <recommendedName>
        <fullName evidence="4">Phytocyanin domain-containing protein</fullName>
    </recommendedName>
</protein>
<reference evidence="2" key="1">
    <citation type="submission" date="2020-05" db="EMBL/GenBank/DDBJ databases">
        <title>Mycena genomes resolve the evolution of fungal bioluminescence.</title>
        <authorList>
            <person name="Tsai I.J."/>
        </authorList>
    </citation>
    <scope>NUCLEOTIDE SEQUENCE</scope>
    <source>
        <strain evidence="2">CCC161011</strain>
    </source>
</reference>
<evidence type="ECO:0000313" key="3">
    <source>
        <dbReference type="Proteomes" id="UP000620124"/>
    </source>
</evidence>
<dbReference type="CDD" id="cd00920">
    <property type="entry name" value="Cupredoxin"/>
    <property type="match status" value="1"/>
</dbReference>
<keyword evidence="3" id="KW-1185">Reference proteome</keyword>
<keyword evidence="1" id="KW-1133">Transmembrane helix</keyword>
<dbReference type="InterPro" id="IPR052953">
    <property type="entry name" value="Ser-rich/MCO-related"/>
</dbReference>
<dbReference type="Proteomes" id="UP000620124">
    <property type="component" value="Unassembled WGS sequence"/>
</dbReference>
<evidence type="ECO:0000256" key="1">
    <source>
        <dbReference type="SAM" id="Phobius"/>
    </source>
</evidence>
<keyword evidence="1" id="KW-0812">Transmembrane</keyword>
<dbReference type="OrthoDB" id="1921208at2759"/>
<comment type="caution">
    <text evidence="2">The sequence shown here is derived from an EMBL/GenBank/DDBJ whole genome shotgun (WGS) entry which is preliminary data.</text>
</comment>
<gene>
    <name evidence="2" type="ORF">MVEN_01634000</name>
</gene>
<dbReference type="Gene3D" id="2.60.40.420">
    <property type="entry name" value="Cupredoxins - blue copper proteins"/>
    <property type="match status" value="1"/>
</dbReference>
<name>A0A8H6XN10_9AGAR</name>